<dbReference type="PROSITE" id="PS50267">
    <property type="entry name" value="NA_NEUROTRAN_SYMP_3"/>
    <property type="match status" value="1"/>
</dbReference>
<evidence type="ECO:0000256" key="3">
    <source>
        <dbReference type="ARBA" id="ARBA00022692"/>
    </source>
</evidence>
<evidence type="ECO:0000313" key="8">
    <source>
        <dbReference type="EMBL" id="RNL40476.1"/>
    </source>
</evidence>
<keyword evidence="4 7" id="KW-1133">Transmembrane helix</keyword>
<dbReference type="InterPro" id="IPR037272">
    <property type="entry name" value="SNS_sf"/>
</dbReference>
<keyword evidence="5 7" id="KW-0472">Membrane</keyword>
<dbReference type="RefSeq" id="WP_123208628.1">
    <property type="nucleotide sequence ID" value="NZ_JBHTHO010000005.1"/>
</dbReference>
<comment type="similarity">
    <text evidence="6">Belongs to the sodium:neurotransmitter symporter (SNF) (TC 2.A.22) family.</text>
</comment>
<keyword evidence="9" id="KW-1185">Reference proteome</keyword>
<feature type="transmembrane region" description="Helical" evidence="7">
    <location>
        <begin position="317"/>
        <end position="343"/>
    </location>
</feature>
<reference evidence="9" key="1">
    <citation type="submission" date="2018-05" db="EMBL/GenBank/DDBJ databases">
        <title>Genome Sequencing of selected type strains of the family Eggerthellaceae.</title>
        <authorList>
            <person name="Danylec N."/>
            <person name="Stoll D.A."/>
            <person name="Doetsch A."/>
            <person name="Huch M."/>
        </authorList>
    </citation>
    <scope>NUCLEOTIDE SEQUENCE [LARGE SCALE GENOMIC DNA]</scope>
    <source>
        <strain evidence="9">DSM 24851</strain>
    </source>
</reference>
<dbReference type="InterPro" id="IPR000175">
    <property type="entry name" value="Na/ntran_symport"/>
</dbReference>
<evidence type="ECO:0000256" key="1">
    <source>
        <dbReference type="ARBA" id="ARBA00004141"/>
    </source>
</evidence>
<feature type="transmembrane region" description="Helical" evidence="7">
    <location>
        <begin position="26"/>
        <end position="43"/>
    </location>
</feature>
<feature type="transmembrane region" description="Helical" evidence="7">
    <location>
        <begin position="160"/>
        <end position="179"/>
    </location>
</feature>
<comment type="caution">
    <text evidence="8">The sequence shown here is derived from an EMBL/GenBank/DDBJ whole genome shotgun (WGS) entry which is preliminary data.</text>
</comment>
<keyword evidence="2 6" id="KW-0813">Transport</keyword>
<proteinExistence type="inferred from homology"/>
<comment type="subcellular location">
    <subcellularLocation>
        <location evidence="1">Membrane</location>
        <topology evidence="1">Multi-pass membrane protein</topology>
    </subcellularLocation>
</comment>
<feature type="transmembrane region" description="Helical" evidence="7">
    <location>
        <begin position="234"/>
        <end position="259"/>
    </location>
</feature>
<protein>
    <recommendedName>
        <fullName evidence="6">Transporter</fullName>
    </recommendedName>
</protein>
<keyword evidence="6" id="KW-0769">Symport</keyword>
<feature type="transmembrane region" description="Helical" evidence="7">
    <location>
        <begin position="271"/>
        <end position="297"/>
    </location>
</feature>
<feature type="transmembrane region" description="Helical" evidence="7">
    <location>
        <begin position="186"/>
        <end position="208"/>
    </location>
</feature>
<dbReference type="Proteomes" id="UP000269591">
    <property type="component" value="Unassembled WGS sequence"/>
</dbReference>
<name>A0A3N0B1L7_9ACTN</name>
<evidence type="ECO:0000256" key="7">
    <source>
        <dbReference type="SAM" id="Phobius"/>
    </source>
</evidence>
<dbReference type="PROSITE" id="PS00610">
    <property type="entry name" value="NA_NEUROTRAN_SYMP_1"/>
    <property type="match status" value="1"/>
</dbReference>
<evidence type="ECO:0000313" key="9">
    <source>
        <dbReference type="Proteomes" id="UP000269591"/>
    </source>
</evidence>
<dbReference type="PRINTS" id="PR00176">
    <property type="entry name" value="NANEUSMPORT"/>
</dbReference>
<feature type="transmembrane region" description="Helical" evidence="7">
    <location>
        <begin position="363"/>
        <end position="386"/>
    </location>
</feature>
<gene>
    <name evidence="8" type="ORF">DMP06_04925</name>
</gene>
<evidence type="ECO:0000256" key="2">
    <source>
        <dbReference type="ARBA" id="ARBA00022448"/>
    </source>
</evidence>
<organism evidence="8 9">
    <name type="scientific">Slackia equolifaciens</name>
    <dbReference type="NCBI Taxonomy" id="498718"/>
    <lineage>
        <taxon>Bacteria</taxon>
        <taxon>Bacillati</taxon>
        <taxon>Actinomycetota</taxon>
        <taxon>Coriobacteriia</taxon>
        <taxon>Eggerthellales</taxon>
        <taxon>Eggerthellaceae</taxon>
        <taxon>Slackia</taxon>
    </lineage>
</organism>
<keyword evidence="3 6" id="KW-0812">Transmembrane</keyword>
<evidence type="ECO:0000256" key="6">
    <source>
        <dbReference type="RuleBase" id="RU003732"/>
    </source>
</evidence>
<sequence>MDMSDNSSPATQGGAGQPREKFASRIGFILISAGCAIGLGNVWRFPYVTGEYGGAAFVLLYLVFLAILGLPILVMEFAVGRASQKSCARSFDILEPKGTKWHWYKWFAFAGNYILMMFYTTVAGWMVAYAFKTAAGELNGVAPDATGEVFAAMQADPLQMFLWMLLICVIGFGICGMGLQKGVERITSVMMACLFVAIVILAVNSVLLPGSGEGLRFYLMPDFGKMIENGFGDAVYAAMGQAFFTLSIGASGMAIFGSYIDRDRRLTGEAVSVAGLSTMISLLAGLIIFPACFAFGVNPDSGPNLVFVTLPSVFNQMWLGQLWGALFFVFMSFAALSTVIGVFENIIAFTMDQWNVSRRRAVAINAVGIIVLSIPCILGFNLWSGFQVPGIGDIQSLEDFIVSNNILPLGGLFYVIFCTSRYGWGWKNFINEADAGKGMKFASWSYVWIKYCIPVLMVVIFVMGYLPKFQIWLGLA</sequence>
<dbReference type="AlphaFoldDB" id="A0A3N0B1L7"/>
<dbReference type="PANTHER" id="PTHR42948">
    <property type="entry name" value="TRANSPORTER"/>
    <property type="match status" value="1"/>
</dbReference>
<dbReference type="Pfam" id="PF00209">
    <property type="entry name" value="SNF"/>
    <property type="match status" value="2"/>
</dbReference>
<accession>A0A3N0B1L7</accession>
<evidence type="ECO:0000256" key="4">
    <source>
        <dbReference type="ARBA" id="ARBA00022989"/>
    </source>
</evidence>
<feature type="transmembrane region" description="Helical" evidence="7">
    <location>
        <begin position="55"/>
        <end position="79"/>
    </location>
</feature>
<dbReference type="InterPro" id="IPR047218">
    <property type="entry name" value="YocR/YhdH-like"/>
</dbReference>
<dbReference type="GO" id="GO:0015293">
    <property type="term" value="F:symporter activity"/>
    <property type="evidence" value="ECO:0007669"/>
    <property type="project" value="UniProtKB-KW"/>
</dbReference>
<feature type="transmembrane region" description="Helical" evidence="7">
    <location>
        <begin position="445"/>
        <end position="466"/>
    </location>
</feature>
<dbReference type="EMBL" id="QIBX01000006">
    <property type="protein sequence ID" value="RNL40476.1"/>
    <property type="molecule type" value="Genomic_DNA"/>
</dbReference>
<evidence type="ECO:0000256" key="5">
    <source>
        <dbReference type="ARBA" id="ARBA00023136"/>
    </source>
</evidence>
<dbReference type="PANTHER" id="PTHR42948:SF1">
    <property type="entry name" value="TRANSPORTER"/>
    <property type="match status" value="1"/>
</dbReference>
<dbReference type="GO" id="GO:0016020">
    <property type="term" value="C:membrane"/>
    <property type="evidence" value="ECO:0007669"/>
    <property type="project" value="UniProtKB-SubCell"/>
</dbReference>
<dbReference type="OrthoDB" id="9762833at2"/>
<dbReference type="CDD" id="cd10336">
    <property type="entry name" value="SLC6sbd_Tyt1-Like"/>
    <property type="match status" value="1"/>
</dbReference>
<feature type="transmembrane region" description="Helical" evidence="7">
    <location>
        <begin position="406"/>
        <end position="424"/>
    </location>
</feature>
<dbReference type="SUPFAM" id="SSF161070">
    <property type="entry name" value="SNF-like"/>
    <property type="match status" value="1"/>
</dbReference>
<dbReference type="NCBIfam" id="NF037979">
    <property type="entry name" value="Na_transp"/>
    <property type="match status" value="1"/>
</dbReference>
<feature type="transmembrane region" description="Helical" evidence="7">
    <location>
        <begin position="106"/>
        <end position="131"/>
    </location>
</feature>